<accession>A0A060N3N9</accession>
<proteinExistence type="predicted"/>
<feature type="transmembrane region" description="Helical" evidence="1">
    <location>
        <begin position="45"/>
        <end position="65"/>
    </location>
</feature>
<protein>
    <submittedName>
        <fullName evidence="2">Methyl-accepting chemotaxis protein</fullName>
    </submittedName>
</protein>
<dbReference type="HOGENOM" id="CLU_1228157_0_0_9"/>
<dbReference type="Proteomes" id="UP000054164">
    <property type="component" value="Unassembled WGS sequence"/>
</dbReference>
<dbReference type="AlphaFoldDB" id="A0A060N3N9"/>
<name>A0A060N3N9_CLOBO</name>
<gene>
    <name evidence="2" type="ORF">CBO05P2_126</name>
</gene>
<dbReference type="EMBL" id="BA000059">
    <property type="protein sequence ID" value="BAO05151.1"/>
    <property type="molecule type" value="Genomic_DNA"/>
</dbReference>
<feature type="transmembrane region" description="Helical" evidence="1">
    <location>
        <begin position="21"/>
        <end position="39"/>
    </location>
</feature>
<evidence type="ECO:0000313" key="2">
    <source>
        <dbReference type="EMBL" id="BAO05151.1"/>
    </source>
</evidence>
<keyword evidence="1" id="KW-0812">Transmembrane</keyword>
<sequence>MIKIKRKLKGKSKTFFTIYSLHNFLKYSLIILATLWGIIKGFFIKSALCLLLIIIVELIIIVFIIKKYYIAKPISKNDIKQKYLYHCLSKEKLESISNNNYIYLKRTSKKIYNLSSLFRPVVYFHSNLRGNSLVYNHGYRIKDMDYILIIDKKYLSDNLYMRKIDDAILDRNEFIGKCKCISINKFNVYKKIKNKYIKHIFIDSVTLFLIIDLLVMYTIFLIFKF</sequence>
<keyword evidence="1" id="KW-1133">Transmembrane helix</keyword>
<reference evidence="2" key="1">
    <citation type="submission" date="2013-10" db="EMBL/GenBank/DDBJ databases">
        <title>Draft genome sequence of Clostridium botulinum type B strain Osaka05.</title>
        <authorList>
            <person name="Sakaguchi Y."/>
            <person name="Hosomi K."/>
            <person name="Uchiyama J."/>
            <person name="Ogura Y."/>
            <person name="Sakaguchi M."/>
            <person name="Kohda T."/>
            <person name="Mukamoto M."/>
            <person name="Misawa N."/>
            <person name="Matsuzaki S."/>
            <person name="Hayashi T."/>
            <person name="Kozaki S."/>
        </authorList>
    </citation>
    <scope>NUCLEOTIDE SEQUENCE</scope>
    <source>
        <strain evidence="2">Osaka05</strain>
    </source>
</reference>
<evidence type="ECO:0000256" key="1">
    <source>
        <dbReference type="SAM" id="Phobius"/>
    </source>
</evidence>
<organism evidence="2">
    <name type="scientific">Clostridium botulinum B str. Osaka05</name>
    <dbReference type="NCBI Taxonomy" id="1407017"/>
    <lineage>
        <taxon>Bacteria</taxon>
        <taxon>Bacillati</taxon>
        <taxon>Bacillota</taxon>
        <taxon>Clostridia</taxon>
        <taxon>Eubacteriales</taxon>
        <taxon>Clostridiaceae</taxon>
        <taxon>Clostridium</taxon>
    </lineage>
</organism>
<feature type="transmembrane region" description="Helical" evidence="1">
    <location>
        <begin position="200"/>
        <end position="223"/>
    </location>
</feature>
<keyword evidence="1" id="KW-0472">Membrane</keyword>
<dbReference type="RefSeq" id="WP_030032318.1">
    <property type="nucleotide sequence ID" value="NZ_BA000059.1"/>
</dbReference>